<feature type="coiled-coil region" evidence="1">
    <location>
        <begin position="371"/>
        <end position="402"/>
    </location>
</feature>
<reference evidence="2 3" key="1">
    <citation type="submission" date="2017-02" db="EMBL/GenBank/DDBJ databases">
        <title>Complete genome sequence of Brachyspira hampsonii genomovar I strain NSH-16 (ATCC BAA-2463).</title>
        <authorList>
            <person name="Mirajkar N.S."/>
            <person name="Gebhart C.J."/>
        </authorList>
    </citation>
    <scope>NUCLEOTIDE SEQUENCE [LARGE SCALE GENOMIC DNA]</scope>
    <source>
        <strain evidence="2 3">NSH-16</strain>
    </source>
</reference>
<keyword evidence="3" id="KW-1185">Reference proteome</keyword>
<accession>A0AAC9TQL0</accession>
<keyword evidence="1" id="KW-0175">Coiled coil</keyword>
<evidence type="ECO:0000313" key="3">
    <source>
        <dbReference type="Proteomes" id="UP000264880"/>
    </source>
</evidence>
<dbReference type="AlphaFoldDB" id="A0AAC9TQL0"/>
<organism evidence="2 3">
    <name type="scientific">Brachyspira hampsonii</name>
    <dbReference type="NCBI Taxonomy" id="1287055"/>
    <lineage>
        <taxon>Bacteria</taxon>
        <taxon>Pseudomonadati</taxon>
        <taxon>Spirochaetota</taxon>
        <taxon>Spirochaetia</taxon>
        <taxon>Brachyspirales</taxon>
        <taxon>Brachyspiraceae</taxon>
        <taxon>Brachyspira</taxon>
    </lineage>
</organism>
<name>A0AAC9TQL0_9SPIR</name>
<dbReference type="RefSeq" id="WP_069732040.1">
    <property type="nucleotide sequence ID" value="NZ_CP019914.1"/>
</dbReference>
<protein>
    <submittedName>
        <fullName evidence="2">Uncharacterized protein</fullName>
    </submittedName>
</protein>
<gene>
    <name evidence="2" type="ORF">BHAMNSH16_05310</name>
</gene>
<sequence length="1004" mass="118932">MADSQIPDIKDISYFIRTGKNSYKVKVKKLLTILATFIIENSSFNKDSKDEKKLEEKYSKSIYKTQFETVFKLRYSKLECARLKCTKLNSKECMICDEKEKYRKGEEKNNFYREDKENLEKVIDASYKQAIDFIMDFRNILIHKNVRDDHFDHCKFKEFNAELFNFLKLCLDNEINLDAKYIEKIKKENPKLSLEKYKNKDLYIREALNVDFNEMETSFKNVPFVYALMIIAMFTEKKHIKEILDLIKLKGYINELILSFSLRGGYKTLVPGIEFDDDKLYYNQIKFKEKFNSEVFNTSKRIKKTIKDFDDKYHTVNQNKNQADIFYLYKKALKFYSYSNSFPKIVELEDIIRKDNTNKLIKIRKEKIDKNAKTEIERKEKIDKLENSKEEIEKSLINVFRNEDIFMKEALNFITEYGKFGNLKSSFFEDTWSIVGNAAIWAVPVDKYYIDTRRKVKPSKNADGSIYKIVYNDIDKNNNIGMIKYSINKYNLTALLTSIMISDNVIFNNLQSAASFLHIKKEYKNNNKKCNVRTLEDILKEKVSKYSVYQKTKFCVRAIRREIAKDEHIHQRDSIVLHDKLMMIISKLNVYSLSSPYESIKKAFDSIHIDIPDNIKGILKINTLDGITDECIKLTVKFAENKKNIKKNPKDDTNILYKSWSKYAFSPNYSMNKDKNDYYKDTDSTIYEALRWDSIKKTLFSKEFNDYKTRKYDLLSILLKYFQSKNYTIPIIINFYEEYKAKNKIKKFRDNEIRNILAQEMILALISKKYANLIVHRNKYLGKKTSIIFEYNKNNRGILDFDLVWVLKTPIRINIRDYYKKDVRNDLEWLLDPQRINKSSMKKEDLELSISNSIEAFNIIVQDEVLKKFINPAITELKEGEELDVIKVKELVRVLMWAAKEFLYFICAIESHLIYKCHKAYGFESIIKEDGYVDFNSLVNFNNDKMTPKISETIKDVRNMICHMRVKDGTGIAAIDYKRSISIINSVLKALELKDIYESYNKIK</sequence>
<dbReference type="EMBL" id="CP019914">
    <property type="protein sequence ID" value="ASJ21095.1"/>
    <property type="molecule type" value="Genomic_DNA"/>
</dbReference>
<evidence type="ECO:0000313" key="2">
    <source>
        <dbReference type="EMBL" id="ASJ21095.1"/>
    </source>
</evidence>
<evidence type="ECO:0000256" key="1">
    <source>
        <dbReference type="SAM" id="Coils"/>
    </source>
</evidence>
<dbReference type="KEGG" id="bhp:BHAMNSH16_05310"/>
<dbReference type="Proteomes" id="UP000264880">
    <property type="component" value="Chromosome"/>
</dbReference>
<proteinExistence type="predicted"/>